<comment type="caution">
    <text evidence="6">Lacks conserved residue(s) required for the propagation of feature annotation.</text>
</comment>
<dbReference type="EMBL" id="UYSU01034467">
    <property type="protein sequence ID" value="VDL94479.1"/>
    <property type="molecule type" value="Genomic_DNA"/>
</dbReference>
<dbReference type="Gene3D" id="3.40.630.10">
    <property type="entry name" value="Zn peptidases"/>
    <property type="match status" value="1"/>
</dbReference>
<dbReference type="PROSITE" id="PS52035">
    <property type="entry name" value="PEPTIDASE_M14"/>
    <property type="match status" value="1"/>
</dbReference>
<dbReference type="GO" id="GO:0006518">
    <property type="term" value="P:peptide metabolic process"/>
    <property type="evidence" value="ECO:0007669"/>
    <property type="project" value="TreeGrafter"/>
</dbReference>
<keyword evidence="9" id="KW-1185">Reference proteome</keyword>
<sequence length="210" mass="24052">MKNIRYLPKSMQQRMVFFKLKPLNANVMENWTSNYLGVGNLHPTILVIPEVKLVANMHGNEVVGRELLLRLAKYLCDKYKEGDGLVNWLIQHTRIHLLPSMNPDGYEQNGLSGRNNANDVDLNRNFPDSDQLAFQSEMDRNSRLEILEWLREIPFVLSANIHGGALVANYPFDGSIDGDTKPSPSPDDATFHLNYRAHLKLWPERLLSKE</sequence>
<evidence type="ECO:0000256" key="6">
    <source>
        <dbReference type="PROSITE-ProRule" id="PRU01379"/>
    </source>
</evidence>
<keyword evidence="4" id="KW-0479">Metal-binding</keyword>
<dbReference type="GO" id="GO:0005615">
    <property type="term" value="C:extracellular space"/>
    <property type="evidence" value="ECO:0007669"/>
    <property type="project" value="TreeGrafter"/>
</dbReference>
<dbReference type="PANTHER" id="PTHR11532">
    <property type="entry name" value="PROTEASE M14 CARBOXYPEPTIDASE"/>
    <property type="match status" value="1"/>
</dbReference>
<proteinExistence type="inferred from homology"/>
<dbReference type="Pfam" id="PF00246">
    <property type="entry name" value="Peptidase_M14"/>
    <property type="match status" value="1"/>
</dbReference>
<evidence type="ECO:0000256" key="3">
    <source>
        <dbReference type="ARBA" id="ARBA00022645"/>
    </source>
</evidence>
<evidence type="ECO:0000313" key="9">
    <source>
        <dbReference type="Proteomes" id="UP000275846"/>
    </source>
</evidence>
<dbReference type="InterPro" id="IPR050753">
    <property type="entry name" value="Peptidase_M14_domain"/>
</dbReference>
<reference evidence="10" key="1">
    <citation type="submission" date="2016-06" db="UniProtKB">
        <authorList>
            <consortium name="WormBaseParasite"/>
        </authorList>
    </citation>
    <scope>IDENTIFICATION</scope>
</reference>
<dbReference type="GO" id="GO:0004181">
    <property type="term" value="F:metallocarboxypeptidase activity"/>
    <property type="evidence" value="ECO:0007669"/>
    <property type="project" value="InterPro"/>
</dbReference>
<dbReference type="InterPro" id="IPR057246">
    <property type="entry name" value="CARBOXYPEPT_ZN_1"/>
</dbReference>
<dbReference type="PRINTS" id="PR00765">
    <property type="entry name" value="CRBOXYPTASEA"/>
</dbReference>
<keyword evidence="3" id="KW-0378">Hydrolase</keyword>
<organism evidence="10">
    <name type="scientific">Schistocephalus solidus</name>
    <name type="common">Tapeworm</name>
    <dbReference type="NCBI Taxonomy" id="70667"/>
    <lineage>
        <taxon>Eukaryota</taxon>
        <taxon>Metazoa</taxon>
        <taxon>Spiralia</taxon>
        <taxon>Lophotrochozoa</taxon>
        <taxon>Platyhelminthes</taxon>
        <taxon>Cestoda</taxon>
        <taxon>Eucestoda</taxon>
        <taxon>Diphyllobothriidea</taxon>
        <taxon>Diphyllobothriidae</taxon>
        <taxon>Schistocephalus</taxon>
    </lineage>
</organism>
<dbReference type="SUPFAM" id="SSF53187">
    <property type="entry name" value="Zn-dependent exopeptidases"/>
    <property type="match status" value="1"/>
</dbReference>
<feature type="domain" description="Peptidase M14" evidence="7">
    <location>
        <begin position="1"/>
        <end position="210"/>
    </location>
</feature>
<keyword evidence="5" id="KW-0862">Zinc</keyword>
<evidence type="ECO:0000256" key="1">
    <source>
        <dbReference type="ARBA" id="ARBA00001947"/>
    </source>
</evidence>
<dbReference type="STRING" id="70667.A0A183SV46"/>
<keyword evidence="3" id="KW-0121">Carboxypeptidase</keyword>
<dbReference type="WBParaSite" id="SSLN_0000840401-mRNA-1">
    <property type="protein sequence ID" value="SSLN_0000840401-mRNA-1"/>
    <property type="gene ID" value="SSLN_0000840401"/>
</dbReference>
<evidence type="ECO:0000256" key="2">
    <source>
        <dbReference type="ARBA" id="ARBA00005988"/>
    </source>
</evidence>
<evidence type="ECO:0000313" key="8">
    <source>
        <dbReference type="EMBL" id="VDL94479.1"/>
    </source>
</evidence>
<evidence type="ECO:0000256" key="5">
    <source>
        <dbReference type="ARBA" id="ARBA00022833"/>
    </source>
</evidence>
<dbReference type="GO" id="GO:0008270">
    <property type="term" value="F:zinc ion binding"/>
    <property type="evidence" value="ECO:0007669"/>
    <property type="project" value="InterPro"/>
</dbReference>
<dbReference type="AlphaFoldDB" id="A0A183SV46"/>
<comment type="similarity">
    <text evidence="2 6">Belongs to the peptidase M14 family.</text>
</comment>
<evidence type="ECO:0000313" key="10">
    <source>
        <dbReference type="WBParaSite" id="SSLN_0000840401-mRNA-1"/>
    </source>
</evidence>
<accession>A0A183SV46</accession>
<evidence type="ECO:0000259" key="7">
    <source>
        <dbReference type="PROSITE" id="PS52035"/>
    </source>
</evidence>
<name>A0A183SV46_SCHSO</name>
<dbReference type="SMART" id="SM00631">
    <property type="entry name" value="Zn_pept"/>
    <property type="match status" value="1"/>
</dbReference>
<dbReference type="GO" id="GO:0016485">
    <property type="term" value="P:protein processing"/>
    <property type="evidence" value="ECO:0007669"/>
    <property type="project" value="TreeGrafter"/>
</dbReference>
<dbReference type="PANTHER" id="PTHR11532:SF62">
    <property type="entry name" value="CARBOXYPEPTIDASE D"/>
    <property type="match status" value="1"/>
</dbReference>
<dbReference type="OrthoDB" id="10249045at2759"/>
<reference evidence="8 9" key="2">
    <citation type="submission" date="2018-11" db="EMBL/GenBank/DDBJ databases">
        <authorList>
            <consortium name="Pathogen Informatics"/>
        </authorList>
    </citation>
    <scope>NUCLEOTIDE SEQUENCE [LARGE SCALE GENOMIC DNA]</scope>
    <source>
        <strain evidence="8 9">NST_G2</strain>
    </source>
</reference>
<protein>
    <submittedName>
        <fullName evidence="10">Peptidase_M14 domain-containing protein</fullName>
    </submittedName>
</protein>
<gene>
    <name evidence="8" type="ORF">SSLN_LOCUS8094</name>
</gene>
<keyword evidence="3" id="KW-0645">Protease</keyword>
<evidence type="ECO:0000256" key="4">
    <source>
        <dbReference type="ARBA" id="ARBA00022723"/>
    </source>
</evidence>
<comment type="cofactor">
    <cofactor evidence="1">
        <name>Zn(2+)</name>
        <dbReference type="ChEBI" id="CHEBI:29105"/>
    </cofactor>
</comment>
<dbReference type="PROSITE" id="PS00133">
    <property type="entry name" value="CARBOXYPEPT_ZN_2"/>
    <property type="match status" value="1"/>
</dbReference>
<dbReference type="InterPro" id="IPR057247">
    <property type="entry name" value="CARBOXYPEPT_ZN_2"/>
</dbReference>
<dbReference type="Proteomes" id="UP000275846">
    <property type="component" value="Unassembled WGS sequence"/>
</dbReference>
<dbReference type="PROSITE" id="PS00132">
    <property type="entry name" value="CARBOXYPEPT_ZN_1"/>
    <property type="match status" value="1"/>
</dbReference>
<dbReference type="InterPro" id="IPR000834">
    <property type="entry name" value="Peptidase_M14"/>
</dbReference>